<gene>
    <name evidence="3" type="ORF">E3A20_00270</name>
</gene>
<dbReference type="InterPro" id="IPR037069">
    <property type="entry name" value="AcylCoA_DH/ox_N_sf"/>
</dbReference>
<reference evidence="3 4" key="1">
    <citation type="submission" date="2019-08" db="EMBL/GenBank/DDBJ databases">
        <title>100 year-old enigma solved: identification of Planctomyces bekefii, the type genus and species of the phylum Planctomycetes.</title>
        <authorList>
            <person name="Svetlana D.N."/>
            <person name="Overmann J."/>
        </authorList>
    </citation>
    <scope>NUCLEOTIDE SEQUENCE [LARGE SCALE GENOMIC DNA]</scope>
    <source>
        <strain evidence="3">Phe10_nw2017</strain>
    </source>
</reference>
<dbReference type="GO" id="GO:0033539">
    <property type="term" value="P:fatty acid beta-oxidation using acyl-CoA dehydrogenase"/>
    <property type="evidence" value="ECO:0007669"/>
    <property type="project" value="TreeGrafter"/>
</dbReference>
<comment type="caution">
    <text evidence="3">The sequence shown here is derived from an EMBL/GenBank/DDBJ whole genome shotgun (WGS) entry which is preliminary data.</text>
</comment>
<dbReference type="Proteomes" id="UP000321083">
    <property type="component" value="Unassembled WGS sequence"/>
</dbReference>
<accession>A0A5C6MHQ0</accession>
<dbReference type="GO" id="GO:0003995">
    <property type="term" value="F:acyl-CoA dehydrogenase activity"/>
    <property type="evidence" value="ECO:0007669"/>
    <property type="project" value="InterPro"/>
</dbReference>
<dbReference type="Pfam" id="PF02771">
    <property type="entry name" value="Acyl-CoA_dh_N"/>
    <property type="match status" value="1"/>
</dbReference>
<sequence>MDKLKLMPVISDTERVALEAGSTWIDAELFSGRPNFQRILSEPYRALSVDEQSFIDNQVEKVCALTTDWEVCQNGDLPKPVWDYIKKELFLGMIIPKEYGGLGFSALGHSAVIAKLTSYSTTLGVTCMVPNSLGPAELLIHYGTDKHKSYYLPRLARGDEIPCFALTEPQAGSDAGSLVSSGTLFRGPDGQLMIRLNWEKTLHHLGSGGDSHWFGGSHQGPGKYFGSW</sequence>
<dbReference type="Gene3D" id="1.10.540.10">
    <property type="entry name" value="Acyl-CoA dehydrogenase/oxidase, N-terminal domain"/>
    <property type="match status" value="1"/>
</dbReference>
<reference evidence="3 4" key="2">
    <citation type="submission" date="2019-08" db="EMBL/GenBank/DDBJ databases">
        <authorList>
            <person name="Henke P."/>
        </authorList>
    </citation>
    <scope>NUCLEOTIDE SEQUENCE [LARGE SCALE GENOMIC DNA]</scope>
    <source>
        <strain evidence="3">Phe10_nw2017</strain>
    </source>
</reference>
<name>A0A5C6MHQ0_9PLAN</name>
<proteinExistence type="predicted"/>
<evidence type="ECO:0000313" key="4">
    <source>
        <dbReference type="Proteomes" id="UP000321083"/>
    </source>
</evidence>
<evidence type="ECO:0000259" key="2">
    <source>
        <dbReference type="Pfam" id="PF02771"/>
    </source>
</evidence>
<dbReference type="InterPro" id="IPR006089">
    <property type="entry name" value="Acyl-CoA_DH_CS"/>
</dbReference>
<dbReference type="InterPro" id="IPR046373">
    <property type="entry name" value="Acyl-CoA_Oxase/DH_mid-dom_sf"/>
</dbReference>
<feature type="domain" description="Acyl-CoA dehydrogenase/oxidase N-terminal" evidence="2">
    <location>
        <begin position="64"/>
        <end position="159"/>
    </location>
</feature>
<dbReference type="EMBL" id="SRHE01000002">
    <property type="protein sequence ID" value="TWW12792.1"/>
    <property type="molecule type" value="Genomic_DNA"/>
</dbReference>
<protein>
    <recommendedName>
        <fullName evidence="2">Acyl-CoA dehydrogenase/oxidase N-terminal domain-containing protein</fullName>
    </recommendedName>
</protein>
<organism evidence="3 4">
    <name type="scientific">Planctomyces bekefii</name>
    <dbReference type="NCBI Taxonomy" id="1653850"/>
    <lineage>
        <taxon>Bacteria</taxon>
        <taxon>Pseudomonadati</taxon>
        <taxon>Planctomycetota</taxon>
        <taxon>Planctomycetia</taxon>
        <taxon>Planctomycetales</taxon>
        <taxon>Planctomycetaceae</taxon>
        <taxon>Planctomyces</taxon>
    </lineage>
</organism>
<dbReference type="AlphaFoldDB" id="A0A5C6MHQ0"/>
<dbReference type="Gene3D" id="2.40.110.10">
    <property type="entry name" value="Butyryl-CoA Dehydrogenase, subunit A, domain 2"/>
    <property type="match status" value="1"/>
</dbReference>
<dbReference type="InterPro" id="IPR009100">
    <property type="entry name" value="AcylCoA_DH/oxidase_NM_dom_sf"/>
</dbReference>
<dbReference type="InterPro" id="IPR050741">
    <property type="entry name" value="Acyl-CoA_dehydrogenase"/>
</dbReference>
<dbReference type="SUPFAM" id="SSF56645">
    <property type="entry name" value="Acyl-CoA dehydrogenase NM domain-like"/>
    <property type="match status" value="1"/>
</dbReference>
<keyword evidence="4" id="KW-1185">Reference proteome</keyword>
<dbReference type="GO" id="GO:0050660">
    <property type="term" value="F:flavin adenine dinucleotide binding"/>
    <property type="evidence" value="ECO:0007669"/>
    <property type="project" value="InterPro"/>
</dbReference>
<dbReference type="PROSITE" id="PS00072">
    <property type="entry name" value="ACYL_COA_DH_1"/>
    <property type="match status" value="1"/>
</dbReference>
<keyword evidence="1" id="KW-0560">Oxidoreductase</keyword>
<dbReference type="GO" id="GO:0005737">
    <property type="term" value="C:cytoplasm"/>
    <property type="evidence" value="ECO:0007669"/>
    <property type="project" value="TreeGrafter"/>
</dbReference>
<dbReference type="InterPro" id="IPR013786">
    <property type="entry name" value="AcylCoA_DH/ox_N"/>
</dbReference>
<dbReference type="PANTHER" id="PTHR48083">
    <property type="entry name" value="MEDIUM-CHAIN SPECIFIC ACYL-COA DEHYDROGENASE, MITOCHONDRIAL-RELATED"/>
    <property type="match status" value="1"/>
</dbReference>
<dbReference type="PANTHER" id="PTHR48083:SF33">
    <property type="entry name" value="ACYL-COENZYME A DEHYDROGENASE"/>
    <property type="match status" value="1"/>
</dbReference>
<evidence type="ECO:0000256" key="1">
    <source>
        <dbReference type="ARBA" id="ARBA00023002"/>
    </source>
</evidence>
<evidence type="ECO:0000313" key="3">
    <source>
        <dbReference type="EMBL" id="TWW12792.1"/>
    </source>
</evidence>